<reference evidence="3 4" key="1">
    <citation type="submission" date="2022-05" db="EMBL/GenBank/DDBJ databases">
        <authorList>
            <consortium name="Genoscope - CEA"/>
            <person name="William W."/>
        </authorList>
    </citation>
    <scope>NUCLEOTIDE SEQUENCE [LARGE SCALE GENOMIC DNA]</scope>
</reference>
<feature type="compositionally biased region" description="Basic and acidic residues" evidence="2">
    <location>
        <begin position="420"/>
        <end position="434"/>
    </location>
</feature>
<feature type="region of interest" description="Disordered" evidence="2">
    <location>
        <begin position="301"/>
        <end position="329"/>
    </location>
</feature>
<feature type="region of interest" description="Disordered" evidence="2">
    <location>
        <begin position="1"/>
        <end position="20"/>
    </location>
</feature>
<feature type="coiled-coil region" evidence="1">
    <location>
        <begin position="563"/>
        <end position="607"/>
    </location>
</feature>
<feature type="compositionally biased region" description="Basic residues" evidence="2">
    <location>
        <begin position="436"/>
        <end position="446"/>
    </location>
</feature>
<comment type="caution">
    <text evidence="3">The sequence shown here is derived from an EMBL/GenBank/DDBJ whole genome shotgun (WGS) entry which is preliminary data.</text>
</comment>
<feature type="region of interest" description="Disordered" evidence="2">
    <location>
        <begin position="238"/>
        <end position="274"/>
    </location>
</feature>
<dbReference type="Proteomes" id="UP001159405">
    <property type="component" value="Unassembled WGS sequence"/>
</dbReference>
<feature type="region of interest" description="Disordered" evidence="2">
    <location>
        <begin position="417"/>
        <end position="479"/>
    </location>
</feature>
<evidence type="ECO:0000256" key="2">
    <source>
        <dbReference type="SAM" id="MobiDB-lite"/>
    </source>
</evidence>
<proteinExistence type="predicted"/>
<sequence length="859" mass="97001">MEASITFTGVKSEENMSPNQAENTIDELSCYLPGNKLIERNFISSFSEREGVFALDKDGNGSDMDISEDCATETRVTVNRKDSIFSVPLIRVEDWSSSESDMEDDFDESLHMNDKWLPRKSRCSSYISLCFLFTQSPEKKTEDVSLNSNKNGVPTEVELLQQVTAELKAELNTLKEQLEQEKKNSTEVKSLKTQQVCTLTFKLANAVRQRERAEEELAKIQKEMEELKEVIKSQEEKLTGRNLGEDTEYEKTDKGAESGFLDSEETGDVGKSKVESDLLSDLEVSGNDGMCLEPIRNKEEKLSIENSSPENLPLGEAPDGEDWQSDVSPVSSLALSGFESWKEKPSLLEKSEESEDFQTNTSSEICFSSHANSSFETCDEFVEGKDSNVTELTIPRNHISLSESSSFQANVENNFTRSLVKPDDEGDKISESGHPRLARKNRRKRSLNSEDQESSPPTSPGDESVGYLSERVNSPGHHGMAEDRTVAVYPGNYQQAHEVNLLRFASKLQIDDVTTEGVKETDEGTLEGFYSQQQTMPKGNIHPVNKDVDSSHKGLWNPNSSASQNVCEDMKELKEELKSALKEIEELRQENKEMKKEIRKLSTSAEENEFFVKTTQFTERLLREMREREAKVHAQRAHLTCETYRLDGDLSYSRNPEVSSMRWLSSAQRRSDECLHRLTHNKSSLSSLKVLGAKLKEITRSVENLAMHPELQSETLRQPSRAPDLSYYSPSTPYSNPLNDHLRITEQSITPARSSQIDKEMSRENSTMARTALEKLGEEGNLVPSNTPLTEKDSVRRDKKFQITDHAPELLKNSGGSGTGDWHHDTKDHIQRYIVRSSDYIAKLRDLKPEEMTSDSKLP</sequence>
<accession>A0ABN8NNJ5</accession>
<protein>
    <submittedName>
        <fullName evidence="3">Uncharacterized protein</fullName>
    </submittedName>
</protein>
<evidence type="ECO:0000313" key="4">
    <source>
        <dbReference type="Proteomes" id="UP001159405"/>
    </source>
</evidence>
<keyword evidence="1" id="KW-0175">Coiled coil</keyword>
<gene>
    <name evidence="3" type="ORF">PLOB_00019795</name>
</gene>
<name>A0ABN8NNJ5_9CNID</name>
<keyword evidence="4" id="KW-1185">Reference proteome</keyword>
<dbReference type="EMBL" id="CALNXK010000023">
    <property type="protein sequence ID" value="CAH3111029.1"/>
    <property type="molecule type" value="Genomic_DNA"/>
</dbReference>
<organism evidence="3 4">
    <name type="scientific">Porites lobata</name>
    <dbReference type="NCBI Taxonomy" id="104759"/>
    <lineage>
        <taxon>Eukaryota</taxon>
        <taxon>Metazoa</taxon>
        <taxon>Cnidaria</taxon>
        <taxon>Anthozoa</taxon>
        <taxon>Hexacorallia</taxon>
        <taxon>Scleractinia</taxon>
        <taxon>Fungiina</taxon>
        <taxon>Poritidae</taxon>
        <taxon>Porites</taxon>
    </lineage>
</organism>
<evidence type="ECO:0000313" key="3">
    <source>
        <dbReference type="EMBL" id="CAH3111029.1"/>
    </source>
</evidence>
<feature type="coiled-coil region" evidence="1">
    <location>
        <begin position="157"/>
        <end position="237"/>
    </location>
</feature>
<evidence type="ECO:0000256" key="1">
    <source>
        <dbReference type="SAM" id="Coils"/>
    </source>
</evidence>